<dbReference type="EMBL" id="JBBYXI010000003">
    <property type="protein sequence ID" value="MEN3931186.1"/>
    <property type="molecule type" value="Genomic_DNA"/>
</dbReference>
<accession>A0ABV0BLN0</accession>
<dbReference type="NCBIfam" id="TIGR01161">
    <property type="entry name" value="purK"/>
    <property type="match status" value="1"/>
</dbReference>
<dbReference type="InterPro" id="IPR011761">
    <property type="entry name" value="ATP-grasp"/>
</dbReference>
<feature type="binding site" evidence="4">
    <location>
        <position position="217"/>
    </location>
    <ligand>
        <name>ATP</name>
        <dbReference type="ChEBI" id="CHEBI:30616"/>
    </ligand>
</feature>
<evidence type="ECO:0000256" key="4">
    <source>
        <dbReference type="HAMAP-Rule" id="MF_01928"/>
    </source>
</evidence>
<feature type="binding site" evidence="4">
    <location>
        <position position="151"/>
    </location>
    <ligand>
        <name>ATP</name>
        <dbReference type="ChEBI" id="CHEBI:30616"/>
    </ligand>
</feature>
<evidence type="ECO:0000313" key="8">
    <source>
        <dbReference type="Proteomes" id="UP001418637"/>
    </source>
</evidence>
<dbReference type="SUPFAM" id="SSF51246">
    <property type="entry name" value="Rudiment single hybrid motif"/>
    <property type="match status" value="1"/>
</dbReference>
<evidence type="ECO:0000256" key="1">
    <source>
        <dbReference type="ARBA" id="ARBA00022741"/>
    </source>
</evidence>
<comment type="subunit">
    <text evidence="4 5">Homodimer.</text>
</comment>
<dbReference type="InterPro" id="IPR016185">
    <property type="entry name" value="PreATP-grasp_dom_sf"/>
</dbReference>
<dbReference type="GO" id="GO:0034028">
    <property type="term" value="F:5-(carboxyamino)imidazole ribonucleotide synthase activity"/>
    <property type="evidence" value="ECO:0007669"/>
    <property type="project" value="UniProtKB-EC"/>
</dbReference>
<evidence type="ECO:0000313" key="7">
    <source>
        <dbReference type="EMBL" id="MEN3931186.1"/>
    </source>
</evidence>
<organism evidence="7 8">
    <name type="scientific">Hohaiivirga grylli</name>
    <dbReference type="NCBI Taxonomy" id="3133970"/>
    <lineage>
        <taxon>Bacteria</taxon>
        <taxon>Pseudomonadati</taxon>
        <taxon>Pseudomonadota</taxon>
        <taxon>Alphaproteobacteria</taxon>
        <taxon>Hyphomicrobiales</taxon>
        <taxon>Methylobacteriaceae</taxon>
        <taxon>Hohaiivirga</taxon>
    </lineage>
</organism>
<keyword evidence="4 5" id="KW-0436">Ligase</keyword>
<dbReference type="RefSeq" id="WP_346337224.1">
    <property type="nucleotide sequence ID" value="NZ_JBBYXI010000003.1"/>
</dbReference>
<feature type="binding site" evidence="4">
    <location>
        <begin position="274"/>
        <end position="275"/>
    </location>
    <ligand>
        <name>ATP</name>
        <dbReference type="ChEBI" id="CHEBI:30616"/>
    </ligand>
</feature>
<feature type="binding site" evidence="4">
    <location>
        <position position="111"/>
    </location>
    <ligand>
        <name>ATP</name>
        <dbReference type="ChEBI" id="CHEBI:30616"/>
    </ligand>
</feature>
<dbReference type="Pfam" id="PF02222">
    <property type="entry name" value="ATP-grasp"/>
    <property type="match status" value="1"/>
</dbReference>
<comment type="similarity">
    <text evidence="4 5">Belongs to the PurK/PurT family.</text>
</comment>
<comment type="catalytic activity">
    <reaction evidence="4 5">
        <text>5-amino-1-(5-phospho-beta-D-ribosyl)imidazole + hydrogencarbonate + ATP = 5-carboxyamino-1-(5-phospho-D-ribosyl)imidazole + ADP + phosphate + 2 H(+)</text>
        <dbReference type="Rhea" id="RHEA:19317"/>
        <dbReference type="ChEBI" id="CHEBI:15378"/>
        <dbReference type="ChEBI" id="CHEBI:17544"/>
        <dbReference type="ChEBI" id="CHEBI:30616"/>
        <dbReference type="ChEBI" id="CHEBI:43474"/>
        <dbReference type="ChEBI" id="CHEBI:58730"/>
        <dbReference type="ChEBI" id="CHEBI:137981"/>
        <dbReference type="ChEBI" id="CHEBI:456216"/>
        <dbReference type="EC" id="6.3.4.18"/>
    </reaction>
</comment>
<dbReference type="EC" id="6.3.4.18" evidence="4 5"/>
<dbReference type="Gene3D" id="3.30.470.20">
    <property type="entry name" value="ATP-grasp fold, B domain"/>
    <property type="match status" value="1"/>
</dbReference>
<dbReference type="NCBIfam" id="NF004676">
    <property type="entry name" value="PRK06019.1-2"/>
    <property type="match status" value="1"/>
</dbReference>
<evidence type="ECO:0000256" key="5">
    <source>
        <dbReference type="RuleBase" id="RU361200"/>
    </source>
</evidence>
<keyword evidence="2 4" id="KW-0658">Purine biosynthesis</keyword>
<dbReference type="Pfam" id="PF17769">
    <property type="entry name" value="PurK_C"/>
    <property type="match status" value="1"/>
</dbReference>
<keyword evidence="8" id="KW-1185">Reference proteome</keyword>
<comment type="pathway">
    <text evidence="4 5">Purine metabolism; IMP biosynthesis via de novo pathway; 5-amino-1-(5-phospho-D-ribosyl)imidazole-4-carboxylate from 5-amino-1-(5-phospho-D-ribosyl)imidazole (N5-CAIR route): step 1/2.</text>
</comment>
<dbReference type="SUPFAM" id="SSF52440">
    <property type="entry name" value="PreATP-grasp domain"/>
    <property type="match status" value="1"/>
</dbReference>
<comment type="function">
    <text evidence="4">Catalyzes the ATP-dependent conversion of 5-aminoimidazole ribonucleotide (AIR) and HCO(3)(-) to N5-carboxyaminoimidazole ribonucleotide (N5-CAIR).</text>
</comment>
<dbReference type="InterPro" id="IPR054350">
    <property type="entry name" value="PurT/PurK_preATP-grasp"/>
</dbReference>
<evidence type="ECO:0000259" key="6">
    <source>
        <dbReference type="PROSITE" id="PS50975"/>
    </source>
</evidence>
<feature type="domain" description="ATP-grasp" evidence="6">
    <location>
        <begin position="115"/>
        <end position="305"/>
    </location>
</feature>
<proteinExistence type="inferred from homology"/>
<dbReference type="InterPro" id="IPR040686">
    <property type="entry name" value="PurK_C"/>
</dbReference>
<dbReference type="Proteomes" id="UP001418637">
    <property type="component" value="Unassembled WGS sequence"/>
</dbReference>
<comment type="caution">
    <text evidence="7">The sequence shown here is derived from an EMBL/GenBank/DDBJ whole genome shotgun (WGS) entry which is preliminary data.</text>
</comment>
<feature type="binding site" evidence="4">
    <location>
        <begin position="186"/>
        <end position="189"/>
    </location>
    <ligand>
        <name>ATP</name>
        <dbReference type="ChEBI" id="CHEBI:30616"/>
    </ligand>
</feature>
<feature type="binding site" evidence="4">
    <location>
        <position position="194"/>
    </location>
    <ligand>
        <name>ATP</name>
        <dbReference type="ChEBI" id="CHEBI:30616"/>
    </ligand>
</feature>
<dbReference type="InterPro" id="IPR013815">
    <property type="entry name" value="ATP_grasp_subdomain_1"/>
</dbReference>
<dbReference type="PROSITE" id="PS50975">
    <property type="entry name" value="ATP_GRASP"/>
    <property type="match status" value="1"/>
</dbReference>
<dbReference type="NCBIfam" id="NF004679">
    <property type="entry name" value="PRK06019.1-5"/>
    <property type="match status" value="1"/>
</dbReference>
<sequence length="368" mass="40135">MAAETETILPPGSTIGIVGGGQLARMLAIAASQYGLKVHIYAPEANSPAFEVSAAHTCASYEDEEKLRQFAAAVDVITYEFENIPAAAVSLLSNMKPLHPNAEALSTTQDRLSEKTFISSLGIETAPFIAVPDSGALDDAITQIGLPAVLKTTRFGYDGKGQIIIRTEADIPAARKLADSAVCILEGFVPFREEVSVIATRNLSGAFSSFDLCVNEHKNHILDITRLPANVKAETEIQAISIAQRLANALDYVGTLAVEMFLVEDKGKEKLVVNEIAPRVHNSGHWTIEGAVTSQFAQHIRAICNWPLGQTQRTGRIKMRNLIGHDINDWLEIVTDEQAHLHLYGKEEAREGRKMGHVTWVFPDKMAQ</sequence>
<evidence type="ECO:0000256" key="2">
    <source>
        <dbReference type="ARBA" id="ARBA00022755"/>
    </source>
</evidence>
<dbReference type="PANTHER" id="PTHR11609">
    <property type="entry name" value="PURINE BIOSYNTHESIS PROTEIN 6/7, PUR6/7"/>
    <property type="match status" value="1"/>
</dbReference>
<gene>
    <name evidence="4 5" type="primary">purK</name>
    <name evidence="7" type="ORF">WJT86_08965</name>
</gene>
<protein>
    <recommendedName>
        <fullName evidence="4 5">N5-carboxyaminoimidazole ribonucleotide synthase</fullName>
        <shortName evidence="4 5">N5-CAIR synthase</shortName>
        <ecNumber evidence="4 5">6.3.4.18</ecNumber>
    </recommendedName>
    <alternativeName>
        <fullName evidence="4 5">5-(carboxyamino)imidazole ribonucleotide synthetase</fullName>
    </alternativeName>
</protein>
<dbReference type="InterPro" id="IPR005875">
    <property type="entry name" value="PurK"/>
</dbReference>
<dbReference type="SUPFAM" id="SSF56059">
    <property type="entry name" value="Glutathione synthetase ATP-binding domain-like"/>
    <property type="match status" value="1"/>
</dbReference>
<dbReference type="InterPro" id="IPR011054">
    <property type="entry name" value="Rudment_hybrid_motif"/>
</dbReference>
<dbReference type="Gene3D" id="3.40.50.20">
    <property type="match status" value="1"/>
</dbReference>
<evidence type="ECO:0000256" key="3">
    <source>
        <dbReference type="ARBA" id="ARBA00022840"/>
    </source>
</evidence>
<dbReference type="NCBIfam" id="NF004675">
    <property type="entry name" value="PRK06019.1-1"/>
    <property type="match status" value="1"/>
</dbReference>
<dbReference type="InterPro" id="IPR003135">
    <property type="entry name" value="ATP-grasp_carboxylate-amine"/>
</dbReference>
<dbReference type="PANTHER" id="PTHR11609:SF5">
    <property type="entry name" value="PHOSPHORIBOSYLAMINOIMIDAZOLE CARBOXYLASE"/>
    <property type="match status" value="1"/>
</dbReference>
<reference evidence="7 8" key="1">
    <citation type="submission" date="2024-04" db="EMBL/GenBank/DDBJ databases">
        <title>A novel species isolated from cricket.</title>
        <authorList>
            <person name="Wang H.-C."/>
        </authorList>
    </citation>
    <scope>NUCLEOTIDE SEQUENCE [LARGE SCALE GENOMIC DNA]</scope>
    <source>
        <strain evidence="7 8">WL0021</strain>
    </source>
</reference>
<dbReference type="Pfam" id="PF22660">
    <property type="entry name" value="RS_preATP-grasp-like"/>
    <property type="match status" value="1"/>
</dbReference>
<keyword evidence="1 4" id="KW-0547">Nucleotide-binding</keyword>
<dbReference type="Gene3D" id="3.30.1490.20">
    <property type="entry name" value="ATP-grasp fold, A domain"/>
    <property type="match status" value="1"/>
</dbReference>
<name>A0ABV0BLN0_9HYPH</name>
<feature type="binding site" evidence="4">
    <location>
        <begin position="156"/>
        <end position="162"/>
    </location>
    <ligand>
        <name>ATP</name>
        <dbReference type="ChEBI" id="CHEBI:30616"/>
    </ligand>
</feature>
<comment type="function">
    <text evidence="5">Catalyzes the ATP-dependent conversion of 5-aminoimidazole ribonucleotide (AIR) and HCO(3)- to N5-carboxyaminoimidazole ribonucleotide (N5-CAIR).</text>
</comment>
<dbReference type="HAMAP" id="MF_01928">
    <property type="entry name" value="PurK"/>
    <property type="match status" value="1"/>
</dbReference>
<keyword evidence="3 4" id="KW-0067">ATP-binding</keyword>